<dbReference type="RefSeq" id="XP_031942871.1">
    <property type="nucleotide sequence ID" value="XM_032091397.1"/>
</dbReference>
<name>A0A5N7DGJ6_9EURO</name>
<feature type="transmembrane region" description="Helical" evidence="1">
    <location>
        <begin position="46"/>
        <end position="67"/>
    </location>
</feature>
<protein>
    <submittedName>
        <fullName evidence="2">Uncharacterized protein</fullName>
    </submittedName>
</protein>
<keyword evidence="1" id="KW-1133">Transmembrane helix</keyword>
<proteinExistence type="predicted"/>
<reference evidence="2 3" key="1">
    <citation type="submission" date="2019-04" db="EMBL/GenBank/DDBJ databases">
        <authorList>
            <consortium name="DOE Joint Genome Institute"/>
            <person name="Mondo S."/>
            <person name="Kjaerbolling I."/>
            <person name="Vesth T."/>
            <person name="Frisvad J.C."/>
            <person name="Nybo J.L."/>
            <person name="Theobald S."/>
            <person name="Kildgaard S."/>
            <person name="Isbrandt T."/>
            <person name="Kuo A."/>
            <person name="Sato A."/>
            <person name="Lyhne E.K."/>
            <person name="Kogle M.E."/>
            <person name="Wiebenga A."/>
            <person name="Kun R.S."/>
            <person name="Lubbers R.J."/>
            <person name="Makela M.R."/>
            <person name="Barry K."/>
            <person name="Chovatia M."/>
            <person name="Clum A."/>
            <person name="Daum C."/>
            <person name="Haridas S."/>
            <person name="He G."/>
            <person name="LaButti K."/>
            <person name="Lipzen A."/>
            <person name="Riley R."/>
            <person name="Salamov A."/>
            <person name="Simmons B.A."/>
            <person name="Magnuson J.K."/>
            <person name="Henrissat B."/>
            <person name="Mortensen U.H."/>
            <person name="Larsen T.O."/>
            <person name="Devries R.P."/>
            <person name="Grigoriev I.V."/>
            <person name="Machida M."/>
            <person name="Baker S.E."/>
            <person name="Andersen M.R."/>
            <person name="Cantor M.N."/>
            <person name="Hua S.X."/>
        </authorList>
    </citation>
    <scope>NUCLEOTIDE SEQUENCE [LARGE SCALE GENOMIC DNA]</scope>
    <source>
        <strain evidence="2 3">CBS 119388</strain>
    </source>
</reference>
<dbReference type="EMBL" id="ML736759">
    <property type="protein sequence ID" value="KAE8405552.1"/>
    <property type="molecule type" value="Genomic_DNA"/>
</dbReference>
<evidence type="ECO:0000256" key="1">
    <source>
        <dbReference type="SAM" id="Phobius"/>
    </source>
</evidence>
<organism evidence="2 3">
    <name type="scientific">Aspergillus pseudonomiae</name>
    <dbReference type="NCBI Taxonomy" id="1506151"/>
    <lineage>
        <taxon>Eukaryota</taxon>
        <taxon>Fungi</taxon>
        <taxon>Dikarya</taxon>
        <taxon>Ascomycota</taxon>
        <taxon>Pezizomycotina</taxon>
        <taxon>Eurotiomycetes</taxon>
        <taxon>Eurotiomycetidae</taxon>
        <taxon>Eurotiales</taxon>
        <taxon>Aspergillaceae</taxon>
        <taxon>Aspergillus</taxon>
        <taxon>Aspergillus subgen. Circumdati</taxon>
    </lineage>
</organism>
<evidence type="ECO:0000313" key="2">
    <source>
        <dbReference type="EMBL" id="KAE8405552.1"/>
    </source>
</evidence>
<keyword evidence="1" id="KW-0812">Transmembrane</keyword>
<keyword evidence="3" id="KW-1185">Reference proteome</keyword>
<dbReference type="Proteomes" id="UP000325579">
    <property type="component" value="Unassembled WGS sequence"/>
</dbReference>
<keyword evidence="1" id="KW-0472">Membrane</keyword>
<feature type="transmembrane region" description="Helical" evidence="1">
    <location>
        <begin position="20"/>
        <end position="40"/>
    </location>
</feature>
<gene>
    <name evidence="2" type="ORF">BDV37DRAFT_89544</name>
</gene>
<accession>A0A5N7DGJ6</accession>
<dbReference type="AlphaFoldDB" id="A0A5N7DGJ6"/>
<evidence type="ECO:0000313" key="3">
    <source>
        <dbReference type="Proteomes" id="UP000325579"/>
    </source>
</evidence>
<sequence>MTGYGHHRTFHAGFSARVPLMVASFRSVCLANFFNSGFYIDGDPFFPFAMSLAATTLALSTRIAYLLRGSQAQSSSCNLGLRAVLQRHF</sequence>
<dbReference type="GeneID" id="43676088"/>